<comment type="caution">
    <text evidence="2">The sequence shown here is derived from an EMBL/GenBank/DDBJ whole genome shotgun (WGS) entry which is preliminary data.</text>
</comment>
<evidence type="ECO:0000256" key="1">
    <source>
        <dbReference type="SAM" id="MobiDB-lite"/>
    </source>
</evidence>
<feature type="region of interest" description="Disordered" evidence="1">
    <location>
        <begin position="1"/>
        <end position="25"/>
    </location>
</feature>
<dbReference type="InterPro" id="IPR011335">
    <property type="entry name" value="Restrct_endonuc-II-like"/>
</dbReference>
<organism evidence="2 3">
    <name type="scientific">Leucobacter chromiisoli</name>
    <dbReference type="NCBI Taxonomy" id="2796471"/>
    <lineage>
        <taxon>Bacteria</taxon>
        <taxon>Bacillati</taxon>
        <taxon>Actinomycetota</taxon>
        <taxon>Actinomycetes</taxon>
        <taxon>Micrococcales</taxon>
        <taxon>Microbacteriaceae</taxon>
        <taxon>Leucobacter</taxon>
    </lineage>
</organism>
<keyword evidence="3" id="KW-1185">Reference proteome</keyword>
<proteinExistence type="predicted"/>
<dbReference type="AlphaFoldDB" id="A0A934Q6K8"/>
<evidence type="ECO:0000313" key="2">
    <source>
        <dbReference type="EMBL" id="MBK0419265.1"/>
    </source>
</evidence>
<feature type="compositionally biased region" description="Acidic residues" evidence="1">
    <location>
        <begin position="1"/>
        <end position="12"/>
    </location>
</feature>
<accession>A0A934Q6K8</accession>
<evidence type="ECO:0008006" key="4">
    <source>
        <dbReference type="Google" id="ProtNLM"/>
    </source>
</evidence>
<gene>
    <name evidence="2" type="ORF">JD276_09490</name>
</gene>
<dbReference type="EMBL" id="JAEHOH010000012">
    <property type="protein sequence ID" value="MBK0419265.1"/>
    <property type="molecule type" value="Genomic_DNA"/>
</dbReference>
<dbReference type="Proteomes" id="UP000608530">
    <property type="component" value="Unassembled WGS sequence"/>
</dbReference>
<protein>
    <recommendedName>
        <fullName evidence="4">DUF559 domain-containing protein</fullName>
    </recommendedName>
</protein>
<name>A0A934Q6K8_9MICO</name>
<dbReference type="RefSeq" id="WP_200115412.1">
    <property type="nucleotide sequence ID" value="NZ_JAEHOH010000012.1"/>
</dbReference>
<evidence type="ECO:0000313" key="3">
    <source>
        <dbReference type="Proteomes" id="UP000608530"/>
    </source>
</evidence>
<reference evidence="2" key="1">
    <citation type="submission" date="2020-12" db="EMBL/GenBank/DDBJ databases">
        <title>Leucobacter sp. CAS1, isolated from Chromium sludge.</title>
        <authorList>
            <person name="Xu Z."/>
        </authorList>
    </citation>
    <scope>NUCLEOTIDE SEQUENCE</scope>
    <source>
        <strain evidence="2">CSA1</strain>
    </source>
</reference>
<sequence>MRVAEPENEVESAPENAPENEGVRAVPARGRFDAALDRELELIRALAERAIPGQFFVRRSAALLHGMPMPHLDEPELHLGVLLPARAPRVAGVVGHALSSHRCSVETLEGIPLTSAASTWVMLGDLTVHELVAAGDSLIRVHRPGYGRPNAGKPPLTTLEELSRAVGLGRWRGMGRLRRALTLVRRDAWSPMESVLRVSIVLAGLPEPELNVDLFDDRGVFLGCFDLVYRRYRIAIEYQGVGHADRYAQDVERIARLRAEGWIVIEVTKALMSDRTRVIARIRAALCERGFA</sequence>
<dbReference type="SUPFAM" id="SSF52980">
    <property type="entry name" value="Restriction endonuclease-like"/>
    <property type="match status" value="1"/>
</dbReference>